<dbReference type="AlphaFoldDB" id="A0AA91JML1"/>
<gene>
    <name evidence="1" type="ORF">RV15_GL002859</name>
</gene>
<accession>A0AA91JML1</accession>
<proteinExistence type="predicted"/>
<evidence type="ECO:0000313" key="2">
    <source>
        <dbReference type="Proteomes" id="UP000183039"/>
    </source>
</evidence>
<organism evidence="1 2">
    <name type="scientific">Enterococcus silesiacus</name>
    <dbReference type="NCBI Taxonomy" id="332949"/>
    <lineage>
        <taxon>Bacteria</taxon>
        <taxon>Bacillati</taxon>
        <taxon>Bacillota</taxon>
        <taxon>Bacilli</taxon>
        <taxon>Lactobacillales</taxon>
        <taxon>Enterococcaceae</taxon>
        <taxon>Enterococcus</taxon>
    </lineage>
</organism>
<evidence type="ECO:0000313" key="1">
    <source>
        <dbReference type="EMBL" id="OJG85016.1"/>
    </source>
</evidence>
<dbReference type="RefSeq" id="WP_174549285.1">
    <property type="nucleotide sequence ID" value="NZ_JXLC01000041.1"/>
</dbReference>
<sequence>MDVLSNKKVAGTIMLNLNDGSKKFLVHPVGKSMAFVTTKVSEDMTGLASMLQLFKEEIQLDVTSISLVELTNAHTDAENMPLFVFEMNEDHAVPAIDDRYVWEKPSELKNLLATYDIQGVPMF</sequence>
<dbReference type="EMBL" id="JXLC01000041">
    <property type="protein sequence ID" value="OJG85016.1"/>
    <property type="molecule type" value="Genomic_DNA"/>
</dbReference>
<reference evidence="1 2" key="1">
    <citation type="submission" date="2014-12" db="EMBL/GenBank/DDBJ databases">
        <title>Draft genome sequences of 29 type strains of Enterococci.</title>
        <authorList>
            <person name="Zhong Z."/>
            <person name="Sun Z."/>
            <person name="Liu W."/>
            <person name="Zhang W."/>
            <person name="Zhang H."/>
        </authorList>
    </citation>
    <scope>NUCLEOTIDE SEQUENCE [LARGE SCALE GENOMIC DNA]</scope>
    <source>
        <strain evidence="1 2">DSM 22801</strain>
    </source>
</reference>
<dbReference type="Proteomes" id="UP000183039">
    <property type="component" value="Unassembled WGS sequence"/>
</dbReference>
<name>A0AA91JML1_9ENTE</name>
<comment type="caution">
    <text evidence="1">The sequence shown here is derived from an EMBL/GenBank/DDBJ whole genome shotgun (WGS) entry which is preliminary data.</text>
</comment>
<protein>
    <submittedName>
        <fullName evidence="1">Uncharacterized protein</fullName>
    </submittedName>
</protein>